<organism evidence="1 2">
    <name type="scientific">Mythimna loreyi</name>
    <dbReference type="NCBI Taxonomy" id="667449"/>
    <lineage>
        <taxon>Eukaryota</taxon>
        <taxon>Metazoa</taxon>
        <taxon>Ecdysozoa</taxon>
        <taxon>Arthropoda</taxon>
        <taxon>Hexapoda</taxon>
        <taxon>Insecta</taxon>
        <taxon>Pterygota</taxon>
        <taxon>Neoptera</taxon>
        <taxon>Endopterygota</taxon>
        <taxon>Lepidoptera</taxon>
        <taxon>Glossata</taxon>
        <taxon>Ditrysia</taxon>
        <taxon>Noctuoidea</taxon>
        <taxon>Noctuidae</taxon>
        <taxon>Noctuinae</taxon>
        <taxon>Hadenini</taxon>
        <taxon>Mythimna</taxon>
    </lineage>
</organism>
<dbReference type="EMBL" id="CM056797">
    <property type="protein sequence ID" value="KAJ8712808.1"/>
    <property type="molecule type" value="Genomic_DNA"/>
</dbReference>
<sequence>MTSLTKSMFIVCLEDKKHHDLDVGIIGGHKISITDAPYIVSLRLNGTYHWCGGSIIHEWFILTAAHCIVPNREYKVLVGTDKVDEGGKLYDVEKIIVHEKYSNTTSDYDVCVLKLNESVTFGPTVAKILMTGDLVKVKTGTQLNVTGWGYTDPQTRTVPRNLQQVSVPVVSSLLCRLYYSKHRQITNRMMCAGGRGKDSCMGDSGGPLTWNNVQIGIVSFGAGCGVVPGVYTRVKIVKPWIEDTIKRNTEKKSKKTKREKLNKTKREKQQKSKREKLNKTKKEKRQGPKREMSSTTEPIFERALELEYFL</sequence>
<accession>A0ACC2QBH1</accession>
<protein>
    <submittedName>
        <fullName evidence="1">Uncharacterized protein</fullName>
    </submittedName>
</protein>
<evidence type="ECO:0000313" key="1">
    <source>
        <dbReference type="EMBL" id="KAJ8712808.1"/>
    </source>
</evidence>
<gene>
    <name evidence="1" type="ORF">PYW08_008112</name>
</gene>
<reference evidence="1" key="1">
    <citation type="submission" date="2023-03" db="EMBL/GenBank/DDBJ databases">
        <title>Chromosome-level genomes of two armyworms, Mythimna separata and Mythimna loreyi, provide insights into the biosynthesis and reception of sex pheromones.</title>
        <authorList>
            <person name="Zhao H."/>
        </authorList>
    </citation>
    <scope>NUCLEOTIDE SEQUENCE</scope>
    <source>
        <strain evidence="1">BeijingLab</strain>
    </source>
</reference>
<proteinExistence type="predicted"/>
<comment type="caution">
    <text evidence="1">The sequence shown here is derived from an EMBL/GenBank/DDBJ whole genome shotgun (WGS) entry which is preliminary data.</text>
</comment>
<keyword evidence="2" id="KW-1185">Reference proteome</keyword>
<dbReference type="Proteomes" id="UP001231649">
    <property type="component" value="Chromosome 21"/>
</dbReference>
<name>A0ACC2QBH1_9NEOP</name>
<evidence type="ECO:0000313" key="2">
    <source>
        <dbReference type="Proteomes" id="UP001231649"/>
    </source>
</evidence>